<dbReference type="PANTHER" id="PTHR12358:SF108">
    <property type="entry name" value="DAGKC DOMAIN-CONTAINING PROTEIN"/>
    <property type="match status" value="1"/>
</dbReference>
<feature type="domain" description="DAGKc" evidence="1">
    <location>
        <begin position="103"/>
        <end position="261"/>
    </location>
</feature>
<dbReference type="Gene3D" id="3.40.50.10330">
    <property type="entry name" value="Probable inorganic polyphosphate/atp-NAD kinase, domain 1"/>
    <property type="match status" value="1"/>
</dbReference>
<dbReference type="InterPro" id="IPR050187">
    <property type="entry name" value="Lipid_Phosphate_FormReg"/>
</dbReference>
<dbReference type="InterPro" id="IPR001206">
    <property type="entry name" value="Diacylglycerol_kinase_cat_dom"/>
</dbReference>
<dbReference type="GeneID" id="25977434"/>
<evidence type="ECO:0000313" key="3">
    <source>
        <dbReference type="Proteomes" id="UP000007796"/>
    </source>
</evidence>
<dbReference type="EMBL" id="GL629735">
    <property type="protein sequence ID" value="EFX06175.1"/>
    <property type="molecule type" value="Genomic_DNA"/>
</dbReference>
<dbReference type="GO" id="GO:0016020">
    <property type="term" value="C:membrane"/>
    <property type="evidence" value="ECO:0007669"/>
    <property type="project" value="TreeGrafter"/>
</dbReference>
<accession>F0X958</accession>
<dbReference type="AlphaFoldDB" id="F0X958"/>
<evidence type="ECO:0000259" key="1">
    <source>
        <dbReference type="PROSITE" id="PS50146"/>
    </source>
</evidence>
<proteinExistence type="predicted"/>
<protein>
    <submittedName>
        <fullName evidence="2">Cortical actin cytoskeleton protein vip1</fullName>
    </submittedName>
</protein>
<dbReference type="GO" id="GO:0005737">
    <property type="term" value="C:cytoplasm"/>
    <property type="evidence" value="ECO:0007669"/>
    <property type="project" value="TreeGrafter"/>
</dbReference>
<dbReference type="Proteomes" id="UP000007796">
    <property type="component" value="Unassembled WGS sequence"/>
</dbReference>
<dbReference type="SUPFAM" id="SSF111331">
    <property type="entry name" value="NAD kinase/diacylglycerol kinase-like"/>
    <property type="match status" value="1"/>
</dbReference>
<dbReference type="Pfam" id="PF00781">
    <property type="entry name" value="DAGK_cat"/>
    <property type="match status" value="1"/>
</dbReference>
<dbReference type="InterPro" id="IPR017438">
    <property type="entry name" value="ATP-NAD_kinase_N"/>
</dbReference>
<sequence length="506" mass="54902">MQDNTVHVSARAAAYYADGELVVAPDGGVPEQHVREDEIVVIMRTLDDGPAIYRLVWLRETADGTEAPFRLETVLLAGAAVDRLPHHLLDRHRLQAIPPVFQSGSQALHVVVSTRSGVGQAQTFYSAVLAPLLGHFGLSAATTAQTKSRTFHLLVTSNSRSVSDFARTLGPDAPTVILLSGDGGVVDLLNGVAVDTSSPQDRRLPTIALLPLGTGNALFHSLHRSPTSASTSSASSLVLGLRTLLHGQTARLPNFEASFAPGSHAVSYSGNENTERIEPVARLRGAIVASYGFHAQLVWESDTPAYRRHGAKRFGMAAQELLKTAHVYMADVETTTPASADAYNPRQTLGHRFSYVLATMVSNLEKTFTISPASWPLDGQLRLVHFGAVGGTRTMDIMMAAYNNGAHVGMRWPAAEGDDAAEEEAVGYGAIDELRITVHEPDARWRKMYVPLSPVSNALLTQHRCIDGTIVELPQNGWMHVRKATRPVLQIMVEKEQWISHKTTKE</sequence>
<dbReference type="eggNOG" id="ENOG502S2DU">
    <property type="taxonomic scope" value="Eukaryota"/>
</dbReference>
<keyword evidence="3" id="KW-1185">Reference proteome</keyword>
<dbReference type="InParanoid" id="F0X958"/>
<dbReference type="RefSeq" id="XP_014175657.1">
    <property type="nucleotide sequence ID" value="XM_014320182.1"/>
</dbReference>
<dbReference type="InterPro" id="IPR016064">
    <property type="entry name" value="NAD/diacylglycerol_kinase_sf"/>
</dbReference>
<evidence type="ECO:0000313" key="2">
    <source>
        <dbReference type="EMBL" id="EFX06175.1"/>
    </source>
</evidence>
<dbReference type="STRING" id="655863.F0X958"/>
<dbReference type="GO" id="GO:0046512">
    <property type="term" value="P:sphingosine biosynthetic process"/>
    <property type="evidence" value="ECO:0007669"/>
    <property type="project" value="TreeGrafter"/>
</dbReference>
<reference evidence="2 3" key="1">
    <citation type="journal article" date="2011" name="Proc. Natl. Acad. Sci. U.S.A.">
        <title>Genome and transcriptome analyses of the mountain pine beetle-fungal symbiont Grosmannia clavigera, a lodgepole pine pathogen.</title>
        <authorList>
            <person name="DiGuistini S."/>
            <person name="Wang Y."/>
            <person name="Liao N.Y."/>
            <person name="Taylor G."/>
            <person name="Tanguay P."/>
            <person name="Feau N."/>
            <person name="Henrissat B."/>
            <person name="Chan S.K."/>
            <person name="Hesse-Orce U."/>
            <person name="Alamouti S.M."/>
            <person name="Tsui C.K.M."/>
            <person name="Docking R.T."/>
            <person name="Levasseur A."/>
            <person name="Haridas S."/>
            <person name="Robertson G."/>
            <person name="Birol I."/>
            <person name="Holt R.A."/>
            <person name="Marra M.A."/>
            <person name="Hamelin R.C."/>
            <person name="Hirst M."/>
            <person name="Jones S.J.M."/>
            <person name="Bohlmann J."/>
            <person name="Breuil C."/>
        </authorList>
    </citation>
    <scope>NUCLEOTIDE SEQUENCE [LARGE SCALE GENOMIC DNA]</scope>
    <source>
        <strain evidence="3">kw1407 / UAMH 11150</strain>
    </source>
</reference>
<dbReference type="PANTHER" id="PTHR12358">
    <property type="entry name" value="SPHINGOSINE KINASE"/>
    <property type="match status" value="1"/>
</dbReference>
<dbReference type="GO" id="GO:0001727">
    <property type="term" value="F:lipid kinase activity"/>
    <property type="evidence" value="ECO:0007669"/>
    <property type="project" value="TreeGrafter"/>
</dbReference>
<dbReference type="HOGENOM" id="CLU_021934_0_0_1"/>
<dbReference type="Gene3D" id="2.60.200.40">
    <property type="match status" value="1"/>
</dbReference>
<gene>
    <name evidence="2" type="ORF">CMQ_4244</name>
</gene>
<name>F0X958_GROCL</name>
<organism evidence="3">
    <name type="scientific">Grosmannia clavigera (strain kw1407 / UAMH 11150)</name>
    <name type="common">Blue stain fungus</name>
    <name type="synonym">Graphiocladiella clavigera</name>
    <dbReference type="NCBI Taxonomy" id="655863"/>
    <lineage>
        <taxon>Eukaryota</taxon>
        <taxon>Fungi</taxon>
        <taxon>Dikarya</taxon>
        <taxon>Ascomycota</taxon>
        <taxon>Pezizomycotina</taxon>
        <taxon>Sordariomycetes</taxon>
        <taxon>Sordariomycetidae</taxon>
        <taxon>Ophiostomatales</taxon>
        <taxon>Ophiostomataceae</taxon>
        <taxon>Leptographium</taxon>
    </lineage>
</organism>
<dbReference type="OrthoDB" id="3853857at2759"/>
<dbReference type="PROSITE" id="PS50146">
    <property type="entry name" value="DAGK"/>
    <property type="match status" value="1"/>
</dbReference>